<proteinExistence type="predicted"/>
<comment type="caution">
    <text evidence="1">The sequence shown here is derived from an EMBL/GenBank/DDBJ whole genome shotgun (WGS) entry which is preliminary data.</text>
</comment>
<organism evidence="1 2">
    <name type="scientific">Araneus ventricosus</name>
    <name type="common">Orbweaver spider</name>
    <name type="synonym">Epeira ventricosa</name>
    <dbReference type="NCBI Taxonomy" id="182803"/>
    <lineage>
        <taxon>Eukaryota</taxon>
        <taxon>Metazoa</taxon>
        <taxon>Ecdysozoa</taxon>
        <taxon>Arthropoda</taxon>
        <taxon>Chelicerata</taxon>
        <taxon>Arachnida</taxon>
        <taxon>Araneae</taxon>
        <taxon>Araneomorphae</taxon>
        <taxon>Entelegynae</taxon>
        <taxon>Araneoidea</taxon>
        <taxon>Araneidae</taxon>
        <taxon>Araneus</taxon>
    </lineage>
</organism>
<dbReference type="Proteomes" id="UP000499080">
    <property type="component" value="Unassembled WGS sequence"/>
</dbReference>
<protein>
    <submittedName>
        <fullName evidence="1">Uncharacterized protein</fullName>
    </submittedName>
</protein>
<reference evidence="1 2" key="1">
    <citation type="journal article" date="2019" name="Sci. Rep.">
        <title>Orb-weaving spider Araneus ventricosus genome elucidates the spidroin gene catalogue.</title>
        <authorList>
            <person name="Kono N."/>
            <person name="Nakamura H."/>
            <person name="Ohtoshi R."/>
            <person name="Moran D.A.P."/>
            <person name="Shinohara A."/>
            <person name="Yoshida Y."/>
            <person name="Fujiwara M."/>
            <person name="Mori M."/>
            <person name="Tomita M."/>
            <person name="Arakawa K."/>
        </authorList>
    </citation>
    <scope>NUCLEOTIDE SEQUENCE [LARGE SCALE GENOMIC DNA]</scope>
</reference>
<name>A0A4Y2W742_ARAVE</name>
<dbReference type="AlphaFoldDB" id="A0A4Y2W742"/>
<dbReference type="EMBL" id="BGPR01057101">
    <property type="protein sequence ID" value="GBO33513.1"/>
    <property type="molecule type" value="Genomic_DNA"/>
</dbReference>
<keyword evidence="2" id="KW-1185">Reference proteome</keyword>
<sequence>MESRFPAMLVLWLGRKFYRGKNGMTGSSQAWTPDLCVKLGDFGHEIWDLTGAGIFSICCASYSRCRRNSKVVPMGQHYYYGSASNSLLARTADRTPKMFALQGDPNRSTFTPFSKRSPTHYYSIPFDV</sequence>
<accession>A0A4Y2W742</accession>
<gene>
    <name evidence="1" type="ORF">AVEN_31712_1</name>
</gene>
<dbReference type="OrthoDB" id="5326588at2759"/>
<evidence type="ECO:0000313" key="1">
    <source>
        <dbReference type="EMBL" id="GBO33513.1"/>
    </source>
</evidence>
<evidence type="ECO:0000313" key="2">
    <source>
        <dbReference type="Proteomes" id="UP000499080"/>
    </source>
</evidence>